<feature type="domain" description="BACON" evidence="6">
    <location>
        <begin position="35"/>
        <end position="114"/>
    </location>
</feature>
<evidence type="ECO:0000259" key="5">
    <source>
        <dbReference type="Pfam" id="PF13004"/>
    </source>
</evidence>
<evidence type="ECO:0000313" key="8">
    <source>
        <dbReference type="Proteomes" id="UP000189956"/>
    </source>
</evidence>
<dbReference type="Proteomes" id="UP000189956">
    <property type="component" value="Unassembled WGS sequence"/>
</dbReference>
<sequence length="504" mass="56992">MKHLLKYIIALVGLLTMGLSGCTRDILLDEENSAELSLSQKEVVLNNSNREIDINVTTKGSWNCITSSDWLECTKSENKIHLKAKVNHTEYERVATVIVTMGLVTEQVLVKQTTSTDNPNGSIYTSKTEFQIDQWGSRFVIPVYTNSKNWVVLSSDDWVTARSNIVKGEIQVTVAETEERPDRSASILVRDVNTGDNFAVKITQKGIMFIILPYLEFGTSIDPLIDFEVARKSTVVGIPGDNSGAYGAINKDMCKFVTKSKLFTRMEYRFVDDKMTQAYAYSNLYQLESVYDEFVDFLIEHGFVPDEGSGRFFNKKMEMMAELKLSYNSEDVHILYTYLPNQKEAFPTFEELPGRLSNVPGWVDYDKDKIYEWETANGGVTTKKDGVVSTFSKTRTIYYTSTEPLAPEKSTYTLKASADDQGREKITGLSLKFRASDTNKFFWEKDGIYYLTDEFMQLCTKSKMKYLGKSGEGHIFNNPETGNSYNIKVVMESGKASVTMSVTP</sequence>
<dbReference type="CDD" id="cd14948">
    <property type="entry name" value="BACON"/>
    <property type="match status" value="1"/>
</dbReference>
<dbReference type="EMBL" id="FUWL01000018">
    <property type="protein sequence ID" value="SJZ74511.1"/>
    <property type="molecule type" value="Genomic_DNA"/>
</dbReference>
<dbReference type="InterPro" id="IPR024361">
    <property type="entry name" value="BACON"/>
</dbReference>
<keyword evidence="2" id="KW-0645">Protease</keyword>
<evidence type="ECO:0000256" key="3">
    <source>
        <dbReference type="ARBA" id="ARBA00022807"/>
    </source>
</evidence>
<dbReference type="GO" id="GO:0006508">
    <property type="term" value="P:proteolysis"/>
    <property type="evidence" value="ECO:0007669"/>
    <property type="project" value="UniProtKB-KW"/>
</dbReference>
<evidence type="ECO:0000259" key="6">
    <source>
        <dbReference type="Pfam" id="PF19190"/>
    </source>
</evidence>
<organism evidence="7 8">
    <name type="scientific">Porphyromonas cangingivalis</name>
    <dbReference type="NCBI Taxonomy" id="36874"/>
    <lineage>
        <taxon>Bacteria</taxon>
        <taxon>Pseudomonadati</taxon>
        <taxon>Bacteroidota</taxon>
        <taxon>Bacteroidia</taxon>
        <taxon>Bacteroidales</taxon>
        <taxon>Porphyromonadaceae</taxon>
        <taxon>Porphyromonas</taxon>
    </lineage>
</organism>
<name>A0A1T4N5U2_PORCN</name>
<dbReference type="Pfam" id="PF19190">
    <property type="entry name" value="BACON_2"/>
    <property type="match status" value="1"/>
</dbReference>
<dbReference type="PROSITE" id="PS51257">
    <property type="entry name" value="PROKAR_LIPOPROTEIN"/>
    <property type="match status" value="1"/>
</dbReference>
<dbReference type="AlphaFoldDB" id="A0A1T4N5U2"/>
<gene>
    <name evidence="7" type="ORF">SAMN02745205_01782</name>
</gene>
<evidence type="ECO:0000256" key="1">
    <source>
        <dbReference type="ARBA" id="ARBA00006067"/>
    </source>
</evidence>
<dbReference type="Gene3D" id="2.60.40.10">
    <property type="entry name" value="Immunoglobulins"/>
    <property type="match status" value="2"/>
</dbReference>
<dbReference type="Pfam" id="PF13004">
    <property type="entry name" value="BACON"/>
    <property type="match status" value="1"/>
</dbReference>
<evidence type="ECO:0000313" key="7">
    <source>
        <dbReference type="EMBL" id="SJZ74511.1"/>
    </source>
</evidence>
<evidence type="ECO:0000256" key="4">
    <source>
        <dbReference type="ARBA" id="ARBA00023026"/>
    </source>
</evidence>
<keyword evidence="3" id="KW-0378">Hydrolase</keyword>
<keyword evidence="3" id="KW-0788">Thiol protease</keyword>
<reference evidence="7 8" key="1">
    <citation type="submission" date="2017-02" db="EMBL/GenBank/DDBJ databases">
        <authorList>
            <person name="Peterson S.W."/>
        </authorList>
    </citation>
    <scope>NUCLEOTIDE SEQUENCE [LARGE SCALE GENOMIC DNA]</scope>
    <source>
        <strain evidence="7 8">ATCC 700135</strain>
    </source>
</reference>
<evidence type="ECO:0000256" key="2">
    <source>
        <dbReference type="ARBA" id="ARBA00022670"/>
    </source>
</evidence>
<proteinExistence type="inferred from homology"/>
<feature type="domain" description="BACON" evidence="5">
    <location>
        <begin position="149"/>
        <end position="205"/>
    </location>
</feature>
<dbReference type="RefSeq" id="WP_078735916.1">
    <property type="nucleotide sequence ID" value="NZ_FUWL01000018.1"/>
</dbReference>
<dbReference type="GO" id="GO:0008234">
    <property type="term" value="F:cysteine-type peptidase activity"/>
    <property type="evidence" value="ECO:0007669"/>
    <property type="project" value="UniProtKB-KW"/>
</dbReference>
<keyword evidence="4" id="KW-0843">Virulence</keyword>
<comment type="similarity">
    <text evidence="1">Belongs to the peptidase C25 family.</text>
</comment>
<protein>
    <submittedName>
        <fullName evidence="7">Putative binding domain-containing protein, N-terminal</fullName>
    </submittedName>
</protein>
<dbReference type="InterPro" id="IPR013783">
    <property type="entry name" value="Ig-like_fold"/>
</dbReference>
<accession>A0A1T4N5U2</accession>